<evidence type="ECO:0000256" key="9">
    <source>
        <dbReference type="ARBA" id="ARBA00023628"/>
    </source>
</evidence>
<dbReference type="InterPro" id="IPR038197">
    <property type="entry name" value="TbpB_C-lobe_sf"/>
</dbReference>
<proteinExistence type="predicted"/>
<feature type="compositionally biased region" description="Basic and acidic residues" evidence="10">
    <location>
        <begin position="82"/>
        <end position="93"/>
    </location>
</feature>
<keyword evidence="6" id="KW-0564">Palmitate</keyword>
<evidence type="ECO:0000256" key="7">
    <source>
        <dbReference type="ARBA" id="ARBA00023237"/>
    </source>
</evidence>
<dbReference type="eggNOG" id="ENOG502Z93R">
    <property type="taxonomic scope" value="Bacteria"/>
</dbReference>
<comment type="subcellular location">
    <subcellularLocation>
        <location evidence="2">Cell outer membrane</location>
        <topology evidence="2">Lipid-anchor</topology>
    </subcellularLocation>
    <subcellularLocation>
        <location evidence="1">Cell surface</location>
    </subcellularLocation>
</comment>
<feature type="domain" description="Transferrin-binding protein B C-lobe handle" evidence="12">
    <location>
        <begin position="395"/>
        <end position="475"/>
    </location>
</feature>
<dbReference type="AlphaFoldDB" id="F5S961"/>
<dbReference type="InterPro" id="IPR038669">
    <property type="entry name" value="TbpB_N-lobe_sf"/>
</dbReference>
<keyword evidence="4" id="KW-0843">Virulence</keyword>
<dbReference type="InterPro" id="IPR011250">
    <property type="entry name" value="OMP/PagP_B-barrel"/>
</dbReference>
<evidence type="ECO:0000256" key="10">
    <source>
        <dbReference type="SAM" id="MobiDB-lite"/>
    </source>
</evidence>
<comment type="caution">
    <text evidence="14">The sequence shown here is derived from an EMBL/GenBank/DDBJ whole genome shotgun (WGS) entry which is preliminary data.</text>
</comment>
<dbReference type="EMBL" id="AFHS01000057">
    <property type="protein sequence ID" value="EGK07546.1"/>
    <property type="molecule type" value="Genomic_DNA"/>
</dbReference>
<feature type="domain" description="Transferrin-binding protein B C-lobe/N-lobe beta-barrel" evidence="11">
    <location>
        <begin position="220"/>
        <end position="385"/>
    </location>
</feature>
<evidence type="ECO:0000256" key="5">
    <source>
        <dbReference type="ARBA" id="ARBA00023136"/>
    </source>
</evidence>
<evidence type="ECO:0000256" key="2">
    <source>
        <dbReference type="ARBA" id="ARBA00004459"/>
    </source>
</evidence>
<evidence type="ECO:0000259" key="11">
    <source>
        <dbReference type="Pfam" id="PF01298"/>
    </source>
</evidence>
<dbReference type="SUPFAM" id="SSF56925">
    <property type="entry name" value="OMPA-like"/>
    <property type="match status" value="2"/>
</dbReference>
<evidence type="ECO:0000313" key="15">
    <source>
        <dbReference type="Proteomes" id="UP000004207"/>
    </source>
</evidence>
<dbReference type="STRING" id="504.KKKWG1_0174"/>
<dbReference type="GO" id="GO:0009279">
    <property type="term" value="C:cell outer membrane"/>
    <property type="evidence" value="ECO:0007669"/>
    <property type="project" value="UniProtKB-SubCell"/>
</dbReference>
<dbReference type="InterPro" id="IPR001677">
    <property type="entry name" value="TbpB_B_D"/>
</dbReference>
<dbReference type="Gene3D" id="2.40.128.240">
    <property type="match status" value="1"/>
</dbReference>
<dbReference type="Gene3D" id="2.40.128.250">
    <property type="match status" value="1"/>
</dbReference>
<evidence type="ECO:0000256" key="1">
    <source>
        <dbReference type="ARBA" id="ARBA00004241"/>
    </source>
</evidence>
<reference evidence="14 15" key="1">
    <citation type="submission" date="2011-04" db="EMBL/GenBank/DDBJ databases">
        <authorList>
            <person name="Muzny D."/>
            <person name="Qin X."/>
            <person name="Deng J."/>
            <person name="Jiang H."/>
            <person name="Liu Y."/>
            <person name="Qu J."/>
            <person name="Song X.-Z."/>
            <person name="Zhang L."/>
            <person name="Thornton R."/>
            <person name="Coyle M."/>
            <person name="Francisco L."/>
            <person name="Jackson L."/>
            <person name="Javaid M."/>
            <person name="Korchina V."/>
            <person name="Kovar C."/>
            <person name="Mata R."/>
            <person name="Mathew T."/>
            <person name="Ngo R."/>
            <person name="Nguyen L."/>
            <person name="Nguyen N."/>
            <person name="Okwuonu G."/>
            <person name="Ongeri F."/>
            <person name="Pham C."/>
            <person name="Simmons D."/>
            <person name="Wilczek-Boney K."/>
            <person name="Hale W."/>
            <person name="Jakkamsetti A."/>
            <person name="Pham P."/>
            <person name="Ruth R."/>
            <person name="San Lucas F."/>
            <person name="Warren J."/>
            <person name="Zhang J."/>
            <person name="Zhao Z."/>
            <person name="Zhou C."/>
            <person name="Zhu D."/>
            <person name="Lee S."/>
            <person name="Bess C."/>
            <person name="Blankenburg K."/>
            <person name="Forbes L."/>
            <person name="Fu Q."/>
            <person name="Gubbala S."/>
            <person name="Hirani K."/>
            <person name="Jayaseelan J.C."/>
            <person name="Lara F."/>
            <person name="Munidasa M."/>
            <person name="Palculict T."/>
            <person name="Patil S."/>
            <person name="Pu L.-L."/>
            <person name="Saada N."/>
            <person name="Tang L."/>
            <person name="Weissenberger G."/>
            <person name="Zhu Y."/>
            <person name="Hemphill L."/>
            <person name="Shang Y."/>
            <person name="Youmans B."/>
            <person name="Ayvaz T."/>
            <person name="Ross M."/>
            <person name="Santibanez J."/>
            <person name="Aqrawi P."/>
            <person name="Gross S."/>
            <person name="Joshi V."/>
            <person name="Fowler G."/>
            <person name="Nazareth L."/>
            <person name="Reid J."/>
            <person name="Worley K."/>
            <person name="Petrosino J."/>
            <person name="Highlander S."/>
            <person name="Gibbs R."/>
        </authorList>
    </citation>
    <scope>NUCLEOTIDE SEQUENCE [LARGE SCALE GENOMIC DNA]</scope>
    <source>
        <strain evidence="14 15">ATCC 23330</strain>
    </source>
</reference>
<evidence type="ECO:0000256" key="3">
    <source>
        <dbReference type="ARBA" id="ARBA00022729"/>
    </source>
</evidence>
<dbReference type="InterPro" id="IPR035313">
    <property type="entry name" value="TbpB_N-lobe"/>
</dbReference>
<keyword evidence="8" id="KW-0449">Lipoprotein</keyword>
<evidence type="ECO:0000313" key="14">
    <source>
        <dbReference type="EMBL" id="EGK07546.1"/>
    </source>
</evidence>
<evidence type="ECO:0000259" key="13">
    <source>
        <dbReference type="Pfam" id="PF17484"/>
    </source>
</evidence>
<name>F5S961_KINKI</name>
<gene>
    <name evidence="14" type="primary">tbpB</name>
    <name evidence="14" type="ORF">HMPREF0476_1744</name>
</gene>
<protein>
    <recommendedName>
        <fullName evidence="9">Transferrin-binding protein B</fullName>
    </recommendedName>
</protein>
<keyword evidence="5" id="KW-0472">Membrane</keyword>
<feature type="region of interest" description="Disordered" evidence="10">
    <location>
        <begin position="70"/>
        <end position="93"/>
    </location>
</feature>
<sequence length="621" mass="69013">MKCPHDLVTCKKINLHKNTIINKIIKIIFIYFQIWRVEMRNFVKKGICIFTPALLLSACGGGGSFNLDMVESAKPQPNQPKPEPKYQDEATKKRKTEDLNAMQEPELGFAMQIKRRNNHPSNKEEHVPLLAEDIIKLNGETELDNFKQREEVQKKNGEEIHSFDFSDGKSRTTGYTDFKYVRLGYFLKNAVSEIDFSKNIYKNGPFGYVFYKGINPSQSLPATGTVKYKGTWAYMTDAKNGQRFDTIGTGSGYAANRYSALSYNEEGVLYNQNEAKKGQTDFGLTSEFTVDFANKTMKGQLYRNNRINDNTANIPQTKRYDLSATLHGNRFRGKAIATDKSASGHPFTADSDSMEGGFYGDSGEELAGKFLSNDKKVFAVFGAKQKDGTTNTNVQAILDSYKIDKKGSNFIQSKLVNFGNIKKLIVDGIEIPLDGNHVEKNGFKATVCCDNLEYIKFGTFGKTEENSMFLSGERTPLSDIPVEDKEALYRGSWFGHIVNGTSWTTDTNMVNNQAEFKVNFGKKTLTGELKAKDRMQPVFTIDATIKGNGFSGMAKTADQGFTLDPKNQLNSQNTKIHAPVNGGFYGNNASELGGSFHGNSLTGESGAVSAVFGAKRQQLVK</sequence>
<keyword evidence="3" id="KW-0732">Signal</keyword>
<dbReference type="Pfam" id="PF01298">
    <property type="entry name" value="TbpB_B_D"/>
    <property type="match status" value="2"/>
</dbReference>
<dbReference type="Pfam" id="PF17483">
    <property type="entry name" value="TbpB_C"/>
    <property type="match status" value="1"/>
</dbReference>
<feature type="domain" description="Transferrin-binding protein B N-lobe handle" evidence="13">
    <location>
        <begin position="85"/>
        <end position="217"/>
    </location>
</feature>
<keyword evidence="15" id="KW-1185">Reference proteome</keyword>
<organism evidence="14 15">
    <name type="scientific">Kingella kingae ATCC 23330</name>
    <dbReference type="NCBI Taxonomy" id="887327"/>
    <lineage>
        <taxon>Bacteria</taxon>
        <taxon>Pseudomonadati</taxon>
        <taxon>Pseudomonadota</taxon>
        <taxon>Betaproteobacteria</taxon>
        <taxon>Neisseriales</taxon>
        <taxon>Neisseriaceae</taxon>
        <taxon>Kingella</taxon>
    </lineage>
</organism>
<evidence type="ECO:0000256" key="4">
    <source>
        <dbReference type="ARBA" id="ARBA00023026"/>
    </source>
</evidence>
<keyword evidence="7" id="KW-0998">Cell outer membrane</keyword>
<accession>F5S961</accession>
<dbReference type="Pfam" id="PF17484">
    <property type="entry name" value="TbpB_A"/>
    <property type="match status" value="1"/>
</dbReference>
<evidence type="ECO:0000256" key="6">
    <source>
        <dbReference type="ARBA" id="ARBA00023139"/>
    </source>
</evidence>
<evidence type="ECO:0000256" key="8">
    <source>
        <dbReference type="ARBA" id="ARBA00023288"/>
    </source>
</evidence>
<dbReference type="GO" id="GO:0009986">
    <property type="term" value="C:cell surface"/>
    <property type="evidence" value="ECO:0007669"/>
    <property type="project" value="UniProtKB-SubCell"/>
</dbReference>
<dbReference type="Proteomes" id="UP000004207">
    <property type="component" value="Unassembled WGS sequence"/>
</dbReference>
<dbReference type="Gene3D" id="2.40.160.90">
    <property type="match status" value="2"/>
</dbReference>
<dbReference type="InterPro" id="IPR035316">
    <property type="entry name" value="TbpB_C-lobe"/>
</dbReference>
<feature type="domain" description="Transferrin-binding protein B C-lobe/N-lobe beta-barrel" evidence="11">
    <location>
        <begin position="484"/>
        <end position="616"/>
    </location>
</feature>
<evidence type="ECO:0000259" key="12">
    <source>
        <dbReference type="Pfam" id="PF17483"/>
    </source>
</evidence>
<dbReference type="HOGENOM" id="CLU_024250_0_0_4"/>